<dbReference type="CDD" id="cd06214">
    <property type="entry name" value="PA_degradation_oxidoreductase_like"/>
    <property type="match status" value="1"/>
</dbReference>
<keyword evidence="2" id="KW-0285">Flavoprotein</keyword>
<evidence type="ECO:0000259" key="11">
    <source>
        <dbReference type="PROSITE" id="PS51384"/>
    </source>
</evidence>
<dbReference type="GO" id="GO:0046872">
    <property type="term" value="F:metal ion binding"/>
    <property type="evidence" value="ECO:0007669"/>
    <property type="project" value="UniProtKB-KW"/>
</dbReference>
<dbReference type="SUPFAM" id="SSF54292">
    <property type="entry name" value="2Fe-2S ferredoxin-like"/>
    <property type="match status" value="1"/>
</dbReference>
<dbReference type="GO" id="GO:0016491">
    <property type="term" value="F:oxidoreductase activity"/>
    <property type="evidence" value="ECO:0007669"/>
    <property type="project" value="UniProtKB-KW"/>
</dbReference>
<dbReference type="EMBL" id="JALIDZ010000005">
    <property type="protein sequence ID" value="MCT8972724.1"/>
    <property type="molecule type" value="Genomic_DNA"/>
</dbReference>
<keyword evidence="8" id="KW-0411">Iron-sulfur</keyword>
<evidence type="ECO:0000313" key="13">
    <source>
        <dbReference type="Proteomes" id="UP001320898"/>
    </source>
</evidence>
<dbReference type="InterPro" id="IPR036010">
    <property type="entry name" value="2Fe-2S_ferredoxin-like_sf"/>
</dbReference>
<dbReference type="Proteomes" id="UP001320898">
    <property type="component" value="Unassembled WGS sequence"/>
</dbReference>
<dbReference type="PROSITE" id="PS51384">
    <property type="entry name" value="FAD_FR"/>
    <property type="match status" value="1"/>
</dbReference>
<comment type="caution">
    <text evidence="12">The sequence shown here is derived from an EMBL/GenBank/DDBJ whole genome shotgun (WGS) entry which is preliminary data.</text>
</comment>
<evidence type="ECO:0000256" key="8">
    <source>
        <dbReference type="ARBA" id="ARBA00023014"/>
    </source>
</evidence>
<dbReference type="Gene3D" id="2.40.30.10">
    <property type="entry name" value="Translation factors"/>
    <property type="match status" value="1"/>
</dbReference>
<keyword evidence="3" id="KW-0001">2Fe-2S</keyword>
<dbReference type="InterPro" id="IPR001709">
    <property type="entry name" value="Flavoprot_Pyr_Nucl_cyt_Rdtase"/>
</dbReference>
<dbReference type="InterPro" id="IPR001433">
    <property type="entry name" value="OxRdtase_FAD/NAD-bd"/>
</dbReference>
<dbReference type="PRINTS" id="PR00371">
    <property type="entry name" value="FPNCR"/>
</dbReference>
<dbReference type="InterPro" id="IPR012675">
    <property type="entry name" value="Beta-grasp_dom_sf"/>
</dbReference>
<name>A0AAW5R293_9HYPH</name>
<dbReference type="PRINTS" id="PR00410">
    <property type="entry name" value="PHEHYDRXLASE"/>
</dbReference>
<evidence type="ECO:0000256" key="5">
    <source>
        <dbReference type="ARBA" id="ARBA00022827"/>
    </source>
</evidence>
<dbReference type="CDD" id="cd00207">
    <property type="entry name" value="fer2"/>
    <property type="match status" value="1"/>
</dbReference>
<keyword evidence="6" id="KW-0560">Oxidoreductase</keyword>
<dbReference type="InterPro" id="IPR017927">
    <property type="entry name" value="FAD-bd_FR_type"/>
</dbReference>
<dbReference type="SUPFAM" id="SSF52343">
    <property type="entry name" value="Ferredoxin reductase-like, C-terminal NADP-linked domain"/>
    <property type="match status" value="1"/>
</dbReference>
<dbReference type="InterPro" id="IPR039261">
    <property type="entry name" value="FNR_nucleotide-bd"/>
</dbReference>
<dbReference type="Pfam" id="PF00111">
    <property type="entry name" value="Fer2"/>
    <property type="match status" value="1"/>
</dbReference>
<evidence type="ECO:0000313" key="12">
    <source>
        <dbReference type="EMBL" id="MCT8972724.1"/>
    </source>
</evidence>
<evidence type="ECO:0000256" key="9">
    <source>
        <dbReference type="ARBA" id="ARBA00034078"/>
    </source>
</evidence>
<keyword evidence="7" id="KW-0408">Iron</keyword>
<dbReference type="AlphaFoldDB" id="A0AAW5R293"/>
<dbReference type="SUPFAM" id="SSF63380">
    <property type="entry name" value="Riboflavin synthase domain-like"/>
    <property type="match status" value="1"/>
</dbReference>
<proteinExistence type="predicted"/>
<dbReference type="GO" id="GO:0050660">
    <property type="term" value="F:flavin adenine dinucleotide binding"/>
    <property type="evidence" value="ECO:0007669"/>
    <property type="project" value="TreeGrafter"/>
</dbReference>
<accession>A0AAW5R293</accession>
<protein>
    <submittedName>
        <fullName evidence="12">2Fe-2S iron-sulfur cluster-binding protein</fullName>
    </submittedName>
</protein>
<keyword evidence="4" id="KW-0479">Metal-binding</keyword>
<dbReference type="Gene3D" id="3.10.20.30">
    <property type="match status" value="1"/>
</dbReference>
<keyword evidence="13" id="KW-1185">Reference proteome</keyword>
<dbReference type="InterPro" id="IPR008333">
    <property type="entry name" value="Cbr1-like_FAD-bd_dom"/>
</dbReference>
<dbReference type="InterPro" id="IPR050415">
    <property type="entry name" value="MRET"/>
</dbReference>
<evidence type="ECO:0000256" key="7">
    <source>
        <dbReference type="ARBA" id="ARBA00023004"/>
    </source>
</evidence>
<feature type="domain" description="2Fe-2S ferredoxin-type" evidence="10">
    <location>
        <begin position="268"/>
        <end position="359"/>
    </location>
</feature>
<evidence type="ECO:0000256" key="3">
    <source>
        <dbReference type="ARBA" id="ARBA00022714"/>
    </source>
</evidence>
<dbReference type="InterPro" id="IPR001041">
    <property type="entry name" value="2Fe-2S_ferredoxin-type"/>
</dbReference>
<dbReference type="Pfam" id="PF00175">
    <property type="entry name" value="NAD_binding_1"/>
    <property type="match status" value="1"/>
</dbReference>
<dbReference type="PROSITE" id="PS51085">
    <property type="entry name" value="2FE2S_FER_2"/>
    <property type="match status" value="1"/>
</dbReference>
<dbReference type="GO" id="GO:0051537">
    <property type="term" value="F:2 iron, 2 sulfur cluster binding"/>
    <property type="evidence" value="ECO:0007669"/>
    <property type="project" value="UniProtKB-KW"/>
</dbReference>
<dbReference type="InterPro" id="IPR017938">
    <property type="entry name" value="Riboflavin_synthase-like_b-brl"/>
</dbReference>
<dbReference type="PANTHER" id="PTHR47354:SF8">
    <property type="entry name" value="1,2-PHENYLACETYL-COA EPOXIDASE, SUBUNIT E"/>
    <property type="match status" value="1"/>
</dbReference>
<dbReference type="Pfam" id="PF00970">
    <property type="entry name" value="FAD_binding_6"/>
    <property type="match status" value="1"/>
</dbReference>
<comment type="cofactor">
    <cofactor evidence="1">
        <name>FAD</name>
        <dbReference type="ChEBI" id="CHEBI:57692"/>
    </cofactor>
</comment>
<evidence type="ECO:0000256" key="6">
    <source>
        <dbReference type="ARBA" id="ARBA00023002"/>
    </source>
</evidence>
<evidence type="ECO:0000256" key="4">
    <source>
        <dbReference type="ARBA" id="ARBA00022723"/>
    </source>
</evidence>
<organism evidence="12 13">
    <name type="scientific">Microbaculum marinisediminis</name>
    <dbReference type="NCBI Taxonomy" id="2931392"/>
    <lineage>
        <taxon>Bacteria</taxon>
        <taxon>Pseudomonadati</taxon>
        <taxon>Pseudomonadota</taxon>
        <taxon>Alphaproteobacteria</taxon>
        <taxon>Hyphomicrobiales</taxon>
        <taxon>Tepidamorphaceae</taxon>
        <taxon>Microbaculum</taxon>
    </lineage>
</organism>
<reference evidence="12 13" key="1">
    <citation type="submission" date="2022-04" db="EMBL/GenBank/DDBJ databases">
        <authorList>
            <person name="Ye Y.-Q."/>
            <person name="Du Z.-J."/>
        </authorList>
    </citation>
    <scope>NUCLEOTIDE SEQUENCE [LARGE SCALE GENOMIC DNA]</scope>
    <source>
        <strain evidence="12 13">A6E488</strain>
    </source>
</reference>
<dbReference type="RefSeq" id="WP_261616300.1">
    <property type="nucleotide sequence ID" value="NZ_JALIDZ010000005.1"/>
</dbReference>
<sequence length="359" mass="39096">MRFDFHTLNVRSVDRQTPDAVAITFDLPDTVNGAFDFRPGQYLTLRATVDGEELRRTYSICSRPGEDCLRVGVKVLEGGKFSSWANRTLQAGDRIEVMEPEGRFGVDVGGSHDYLLIAAGSGITPMLSIAASVLSREPQSRVTLVYGNRTTNAIMFLEDLEDLKDTYLDRFNIIHLMSREEQDVDILNGRIDAAKLKDLAERGIIEPASADAVLICGPGDLIENTSQALKDLGVAEDRILFERFTPADGQSPRKAPSAAAKAAAAEGVHVEAILDGRRREFDIAQPGQTVLEAGLAAGIDVPHSCTGGMCCTCRCKIVEGSGEMIVNYSLKPWEIEQGFTLACQTRPTSKKLVLDFDAV</sequence>
<dbReference type="PANTHER" id="PTHR47354">
    <property type="entry name" value="NADH OXIDOREDUCTASE HCR"/>
    <property type="match status" value="1"/>
</dbReference>
<evidence type="ECO:0000256" key="1">
    <source>
        <dbReference type="ARBA" id="ARBA00001974"/>
    </source>
</evidence>
<comment type="cofactor">
    <cofactor evidence="9">
        <name>[2Fe-2S] cluster</name>
        <dbReference type="ChEBI" id="CHEBI:190135"/>
    </cofactor>
</comment>
<gene>
    <name evidence="12" type="ORF">MUB46_12735</name>
</gene>
<evidence type="ECO:0000259" key="10">
    <source>
        <dbReference type="PROSITE" id="PS51085"/>
    </source>
</evidence>
<keyword evidence="5" id="KW-0274">FAD</keyword>
<dbReference type="Gene3D" id="3.40.50.80">
    <property type="entry name" value="Nucleotide-binding domain of ferredoxin-NADP reductase (FNR) module"/>
    <property type="match status" value="1"/>
</dbReference>
<feature type="domain" description="FAD-binding FR-type" evidence="11">
    <location>
        <begin position="3"/>
        <end position="107"/>
    </location>
</feature>
<evidence type="ECO:0000256" key="2">
    <source>
        <dbReference type="ARBA" id="ARBA00022630"/>
    </source>
</evidence>